<organism evidence="4 5">
    <name type="scientific">Plenodomus tracheiphilus IPT5</name>
    <dbReference type="NCBI Taxonomy" id="1408161"/>
    <lineage>
        <taxon>Eukaryota</taxon>
        <taxon>Fungi</taxon>
        <taxon>Dikarya</taxon>
        <taxon>Ascomycota</taxon>
        <taxon>Pezizomycotina</taxon>
        <taxon>Dothideomycetes</taxon>
        <taxon>Pleosporomycetidae</taxon>
        <taxon>Pleosporales</taxon>
        <taxon>Pleosporineae</taxon>
        <taxon>Leptosphaeriaceae</taxon>
        <taxon>Plenodomus</taxon>
    </lineage>
</organism>
<dbReference type="Proteomes" id="UP000799423">
    <property type="component" value="Unassembled WGS sequence"/>
</dbReference>
<keyword evidence="2 4" id="KW-0378">Hydrolase</keyword>
<evidence type="ECO:0000256" key="1">
    <source>
        <dbReference type="ARBA" id="ARBA00010515"/>
    </source>
</evidence>
<evidence type="ECO:0000259" key="3">
    <source>
        <dbReference type="Pfam" id="PF07859"/>
    </source>
</evidence>
<proteinExistence type="inferred from homology"/>
<dbReference type="GO" id="GO:0016787">
    <property type="term" value="F:hydrolase activity"/>
    <property type="evidence" value="ECO:0007669"/>
    <property type="project" value="UniProtKB-KW"/>
</dbReference>
<dbReference type="AlphaFoldDB" id="A0A6A7ALG1"/>
<dbReference type="Pfam" id="PF07859">
    <property type="entry name" value="Abhydrolase_3"/>
    <property type="match status" value="1"/>
</dbReference>
<dbReference type="PANTHER" id="PTHR48081">
    <property type="entry name" value="AB HYDROLASE SUPERFAMILY PROTEIN C4A8.06C"/>
    <property type="match status" value="1"/>
</dbReference>
<sequence>MANLARRTFVVTYAVTAFTLELTRLPWWLLKYSLRCGRQSEDWNYRQALTVRLLYSFVRHIAALKPITSMSLDPGAEKERFQVITPIPAVYCKGPLLSNPNVKPTEIGATWYPNPLLPSDIGHATVVLHIHGGAYVLADGRTATSASLVSALLDYTPVTHVLCPQYRLSRLPASDASNPFPAALQDTLSSYYYLVETMRVPPRNIILSGDSAGGHNAIAFLRYLSEFGSELQLPVPSACCLWSPLIQPYLCDDFIRTNPNSITDYVPWPLMEWMAAAYIGLGGLEVLKSPYVSLLHSPFKTEVPIFVNAGGKELLFYDIMKWANLMGKTTGNSITLDVEETAPHDPLVLIHMNFGSEAKKIAQRVRVWLNGVKG</sequence>
<name>A0A6A7ALG1_9PLEO</name>
<dbReference type="PROSITE" id="PS01173">
    <property type="entry name" value="LIPASE_GDXG_HIS"/>
    <property type="match status" value="1"/>
</dbReference>
<dbReference type="PANTHER" id="PTHR48081:SF8">
    <property type="entry name" value="ALPHA_BETA HYDROLASE FOLD-3 DOMAIN-CONTAINING PROTEIN-RELATED"/>
    <property type="match status" value="1"/>
</dbReference>
<dbReference type="SUPFAM" id="SSF53474">
    <property type="entry name" value="alpha/beta-Hydrolases"/>
    <property type="match status" value="1"/>
</dbReference>
<dbReference type="OrthoDB" id="2152029at2759"/>
<dbReference type="InterPro" id="IPR002168">
    <property type="entry name" value="Lipase_GDXG_HIS_AS"/>
</dbReference>
<evidence type="ECO:0000313" key="4">
    <source>
        <dbReference type="EMBL" id="KAF2843921.1"/>
    </source>
</evidence>
<evidence type="ECO:0000313" key="5">
    <source>
        <dbReference type="Proteomes" id="UP000799423"/>
    </source>
</evidence>
<accession>A0A6A7ALG1</accession>
<dbReference type="EMBL" id="MU006468">
    <property type="protein sequence ID" value="KAF2843921.1"/>
    <property type="molecule type" value="Genomic_DNA"/>
</dbReference>
<feature type="domain" description="Alpha/beta hydrolase fold-3" evidence="3">
    <location>
        <begin position="127"/>
        <end position="345"/>
    </location>
</feature>
<protein>
    <submittedName>
        <fullName evidence="4">Alpha/beta-hydrolase</fullName>
    </submittedName>
</protein>
<dbReference type="InterPro" id="IPR013094">
    <property type="entry name" value="AB_hydrolase_3"/>
</dbReference>
<gene>
    <name evidence="4" type="ORF">T440DRAFT_411169</name>
</gene>
<reference evidence="4" key="1">
    <citation type="submission" date="2020-01" db="EMBL/GenBank/DDBJ databases">
        <authorList>
            <consortium name="DOE Joint Genome Institute"/>
            <person name="Haridas S."/>
            <person name="Albert R."/>
            <person name="Binder M."/>
            <person name="Bloem J."/>
            <person name="Labutti K."/>
            <person name="Salamov A."/>
            <person name="Andreopoulos B."/>
            <person name="Baker S.E."/>
            <person name="Barry K."/>
            <person name="Bills G."/>
            <person name="Bluhm B.H."/>
            <person name="Cannon C."/>
            <person name="Castanera R."/>
            <person name="Culley D.E."/>
            <person name="Daum C."/>
            <person name="Ezra D."/>
            <person name="Gonzalez J.B."/>
            <person name="Henrissat B."/>
            <person name="Kuo A."/>
            <person name="Liang C."/>
            <person name="Lipzen A."/>
            <person name="Lutzoni F."/>
            <person name="Magnuson J."/>
            <person name="Mondo S."/>
            <person name="Nolan M."/>
            <person name="Ohm R."/>
            <person name="Pangilinan J."/>
            <person name="Park H.-J."/>
            <person name="Ramirez L."/>
            <person name="Alfaro M."/>
            <person name="Sun H."/>
            <person name="Tritt A."/>
            <person name="Yoshinaga Y."/>
            <person name="Zwiers L.-H."/>
            <person name="Turgeon B.G."/>
            <person name="Goodwin S.B."/>
            <person name="Spatafora J.W."/>
            <person name="Crous P.W."/>
            <person name="Grigoriev I.V."/>
        </authorList>
    </citation>
    <scope>NUCLEOTIDE SEQUENCE</scope>
    <source>
        <strain evidence="4">IPT5</strain>
    </source>
</reference>
<keyword evidence="5" id="KW-1185">Reference proteome</keyword>
<evidence type="ECO:0000256" key="2">
    <source>
        <dbReference type="ARBA" id="ARBA00022801"/>
    </source>
</evidence>
<dbReference type="InterPro" id="IPR029058">
    <property type="entry name" value="AB_hydrolase_fold"/>
</dbReference>
<comment type="similarity">
    <text evidence="1">Belongs to the 'GDXG' lipolytic enzyme family.</text>
</comment>
<dbReference type="InterPro" id="IPR050300">
    <property type="entry name" value="GDXG_lipolytic_enzyme"/>
</dbReference>
<dbReference type="Gene3D" id="3.40.50.1820">
    <property type="entry name" value="alpha/beta hydrolase"/>
    <property type="match status" value="1"/>
</dbReference>